<evidence type="ECO:0000256" key="2">
    <source>
        <dbReference type="ARBA" id="ARBA00022737"/>
    </source>
</evidence>
<evidence type="ECO:0000313" key="4">
    <source>
        <dbReference type="EMBL" id="KAK8945588.1"/>
    </source>
</evidence>
<keyword evidence="3" id="KW-0472">Membrane</keyword>
<keyword evidence="2" id="KW-0677">Repeat</keyword>
<dbReference type="EMBL" id="JBBWWR010000017">
    <property type="protein sequence ID" value="KAK8945588.1"/>
    <property type="molecule type" value="Genomic_DNA"/>
</dbReference>
<gene>
    <name evidence="4" type="primary">SIP1-1</name>
    <name evidence="4" type="ORF">KSP40_PGU013171</name>
</gene>
<keyword evidence="5" id="KW-1185">Reference proteome</keyword>
<name>A0ABR2LMT4_9ASPA</name>
<sequence length="88" mass="10206">MAEGVLTFLITFTVLWIMIKGLRSLIIKTLILVVATVAELQAPQFNFLCGVEDNYRRHYWGQQLPHVVQWIRVGWISMIDDNLLTSME</sequence>
<protein>
    <submittedName>
        <fullName evidence="4">Aquaporin SIP1-1</fullName>
    </submittedName>
</protein>
<dbReference type="InterPro" id="IPR044222">
    <property type="entry name" value="SIP1-1/2-like"/>
</dbReference>
<evidence type="ECO:0000256" key="1">
    <source>
        <dbReference type="ARBA" id="ARBA00022448"/>
    </source>
</evidence>
<comment type="caution">
    <text evidence="4">The sequence shown here is derived from an EMBL/GenBank/DDBJ whole genome shotgun (WGS) entry which is preliminary data.</text>
</comment>
<accession>A0ABR2LMT4</accession>
<keyword evidence="1" id="KW-0813">Transport</keyword>
<evidence type="ECO:0000313" key="5">
    <source>
        <dbReference type="Proteomes" id="UP001412067"/>
    </source>
</evidence>
<evidence type="ECO:0000256" key="3">
    <source>
        <dbReference type="SAM" id="Phobius"/>
    </source>
</evidence>
<proteinExistence type="predicted"/>
<keyword evidence="3" id="KW-0812">Transmembrane</keyword>
<feature type="transmembrane region" description="Helical" evidence="3">
    <location>
        <begin position="6"/>
        <end position="22"/>
    </location>
</feature>
<organism evidence="4 5">
    <name type="scientific">Platanthera guangdongensis</name>
    <dbReference type="NCBI Taxonomy" id="2320717"/>
    <lineage>
        <taxon>Eukaryota</taxon>
        <taxon>Viridiplantae</taxon>
        <taxon>Streptophyta</taxon>
        <taxon>Embryophyta</taxon>
        <taxon>Tracheophyta</taxon>
        <taxon>Spermatophyta</taxon>
        <taxon>Magnoliopsida</taxon>
        <taxon>Liliopsida</taxon>
        <taxon>Asparagales</taxon>
        <taxon>Orchidaceae</taxon>
        <taxon>Orchidoideae</taxon>
        <taxon>Orchideae</taxon>
        <taxon>Orchidinae</taxon>
        <taxon>Platanthera</taxon>
    </lineage>
</organism>
<reference evidence="4 5" key="1">
    <citation type="journal article" date="2022" name="Nat. Plants">
        <title>Genomes of leafy and leafless Platanthera orchids illuminate the evolution of mycoheterotrophy.</title>
        <authorList>
            <person name="Li M.H."/>
            <person name="Liu K.W."/>
            <person name="Li Z."/>
            <person name="Lu H.C."/>
            <person name="Ye Q.L."/>
            <person name="Zhang D."/>
            <person name="Wang J.Y."/>
            <person name="Li Y.F."/>
            <person name="Zhong Z.M."/>
            <person name="Liu X."/>
            <person name="Yu X."/>
            <person name="Liu D.K."/>
            <person name="Tu X.D."/>
            <person name="Liu B."/>
            <person name="Hao Y."/>
            <person name="Liao X.Y."/>
            <person name="Jiang Y.T."/>
            <person name="Sun W.H."/>
            <person name="Chen J."/>
            <person name="Chen Y.Q."/>
            <person name="Ai Y."/>
            <person name="Zhai J.W."/>
            <person name="Wu S.S."/>
            <person name="Zhou Z."/>
            <person name="Hsiao Y.Y."/>
            <person name="Wu W.L."/>
            <person name="Chen Y.Y."/>
            <person name="Lin Y.F."/>
            <person name="Hsu J.L."/>
            <person name="Li C.Y."/>
            <person name="Wang Z.W."/>
            <person name="Zhao X."/>
            <person name="Zhong W.Y."/>
            <person name="Ma X.K."/>
            <person name="Ma L."/>
            <person name="Huang J."/>
            <person name="Chen G.Z."/>
            <person name="Huang M.Z."/>
            <person name="Huang L."/>
            <person name="Peng D.H."/>
            <person name="Luo Y.B."/>
            <person name="Zou S.Q."/>
            <person name="Chen S.P."/>
            <person name="Lan S."/>
            <person name="Tsai W.C."/>
            <person name="Van de Peer Y."/>
            <person name="Liu Z.J."/>
        </authorList>
    </citation>
    <scope>NUCLEOTIDE SEQUENCE [LARGE SCALE GENOMIC DNA]</scope>
    <source>
        <strain evidence="4">Lor288</strain>
    </source>
</reference>
<dbReference type="PANTHER" id="PTHR46739:SF3">
    <property type="entry name" value="AQUAPORIN SIP1-1"/>
    <property type="match status" value="1"/>
</dbReference>
<keyword evidence="3" id="KW-1133">Transmembrane helix</keyword>
<dbReference type="Proteomes" id="UP001412067">
    <property type="component" value="Unassembled WGS sequence"/>
</dbReference>
<dbReference type="PANTHER" id="PTHR46739">
    <property type="entry name" value="AQUAPORIN SIP1-1"/>
    <property type="match status" value="1"/>
</dbReference>